<evidence type="ECO:0000256" key="2">
    <source>
        <dbReference type="ARBA" id="ARBA00022475"/>
    </source>
</evidence>
<name>A3TXS5_PSEBH</name>
<dbReference type="RefSeq" id="WP_009804934.1">
    <property type="nucleotide sequence ID" value="NZ_CH724131.1"/>
</dbReference>
<dbReference type="eggNOG" id="COG1284">
    <property type="taxonomic scope" value="Bacteria"/>
</dbReference>
<keyword evidence="4 6" id="KW-1133">Transmembrane helix</keyword>
<dbReference type="Proteomes" id="UP000004318">
    <property type="component" value="Unassembled WGS sequence"/>
</dbReference>
<keyword evidence="5 6" id="KW-0472">Membrane</keyword>
<evidence type="ECO:0008006" key="9">
    <source>
        <dbReference type="Google" id="ProtNLM"/>
    </source>
</evidence>
<dbReference type="Pfam" id="PF02588">
    <property type="entry name" value="YitT_membrane"/>
    <property type="match status" value="1"/>
</dbReference>
<reference evidence="7 8" key="1">
    <citation type="journal article" date="2010" name="J. Bacteriol.">
        <title>Genome sequences of Oceanicola granulosus HTCC2516(T) and Oceanicola batsensis HTCC2597(TDelta).</title>
        <authorList>
            <person name="Thrash J.C."/>
            <person name="Cho J.C."/>
            <person name="Vergin K.L."/>
            <person name="Giovannoni S.J."/>
        </authorList>
    </citation>
    <scope>NUCLEOTIDE SEQUENCE [LARGE SCALE GENOMIC DNA]</scope>
    <source>
        <strain evidence="8">ATCC BAA-863 / DSM 15984 / KCTC 12145 / HTCC2597</strain>
    </source>
</reference>
<evidence type="ECO:0000256" key="4">
    <source>
        <dbReference type="ARBA" id="ARBA00022989"/>
    </source>
</evidence>
<dbReference type="InterPro" id="IPR051461">
    <property type="entry name" value="UPF0750_membrane"/>
</dbReference>
<comment type="subcellular location">
    <subcellularLocation>
        <location evidence="1">Cell membrane</location>
        <topology evidence="1">Multi-pass membrane protein</topology>
    </subcellularLocation>
</comment>
<gene>
    <name evidence="7" type="ORF">OB2597_03407</name>
</gene>
<feature type="transmembrane region" description="Helical" evidence="6">
    <location>
        <begin position="54"/>
        <end position="78"/>
    </location>
</feature>
<dbReference type="PANTHER" id="PTHR33545">
    <property type="entry name" value="UPF0750 MEMBRANE PROTEIN YITT-RELATED"/>
    <property type="match status" value="1"/>
</dbReference>
<evidence type="ECO:0000256" key="3">
    <source>
        <dbReference type="ARBA" id="ARBA00022692"/>
    </source>
</evidence>
<dbReference type="EMBL" id="AAMO01000004">
    <property type="protein sequence ID" value="EAQ03635.1"/>
    <property type="molecule type" value="Genomic_DNA"/>
</dbReference>
<evidence type="ECO:0000256" key="6">
    <source>
        <dbReference type="SAM" id="Phobius"/>
    </source>
</evidence>
<evidence type="ECO:0000256" key="5">
    <source>
        <dbReference type="ARBA" id="ARBA00023136"/>
    </source>
</evidence>
<comment type="caution">
    <text evidence="7">The sequence shown here is derived from an EMBL/GenBank/DDBJ whole genome shotgun (WGS) entry which is preliminary data.</text>
</comment>
<keyword evidence="2" id="KW-1003">Cell membrane</keyword>
<dbReference type="GO" id="GO:0005886">
    <property type="term" value="C:plasma membrane"/>
    <property type="evidence" value="ECO:0007669"/>
    <property type="project" value="UniProtKB-SubCell"/>
</dbReference>
<feature type="transmembrane region" description="Helical" evidence="6">
    <location>
        <begin position="185"/>
        <end position="202"/>
    </location>
</feature>
<keyword evidence="8" id="KW-1185">Reference proteome</keyword>
<evidence type="ECO:0000313" key="7">
    <source>
        <dbReference type="EMBL" id="EAQ03635.1"/>
    </source>
</evidence>
<dbReference type="InterPro" id="IPR003740">
    <property type="entry name" value="YitT"/>
</dbReference>
<dbReference type="PANTHER" id="PTHR33545:SF5">
    <property type="entry name" value="UPF0750 MEMBRANE PROTEIN YITT"/>
    <property type="match status" value="1"/>
</dbReference>
<proteinExistence type="predicted"/>
<protein>
    <recommendedName>
        <fullName evidence="9">YitT family protein</fullName>
    </recommendedName>
</protein>
<dbReference type="HOGENOM" id="CLU_063199_3_0_5"/>
<feature type="transmembrane region" description="Helical" evidence="6">
    <location>
        <begin position="120"/>
        <end position="138"/>
    </location>
</feature>
<dbReference type="AlphaFoldDB" id="A3TXS5"/>
<organism evidence="7 8">
    <name type="scientific">Pseudooceanicola batsensis (strain ATCC BAA-863 / DSM 15984 / KCTC 12145 / HTCC2597)</name>
    <name type="common">Oceanicola batsensis</name>
    <dbReference type="NCBI Taxonomy" id="252305"/>
    <lineage>
        <taxon>Bacteria</taxon>
        <taxon>Pseudomonadati</taxon>
        <taxon>Pseudomonadota</taxon>
        <taxon>Alphaproteobacteria</taxon>
        <taxon>Rhodobacterales</taxon>
        <taxon>Paracoccaceae</taxon>
        <taxon>Pseudooceanicola</taxon>
    </lineage>
</organism>
<feature type="transmembrane region" description="Helical" evidence="6">
    <location>
        <begin position="159"/>
        <end position="179"/>
    </location>
</feature>
<feature type="transmembrane region" description="Helical" evidence="6">
    <location>
        <begin position="28"/>
        <end position="48"/>
    </location>
</feature>
<evidence type="ECO:0000256" key="1">
    <source>
        <dbReference type="ARBA" id="ARBA00004651"/>
    </source>
</evidence>
<keyword evidence="3 6" id="KW-0812">Transmembrane</keyword>
<evidence type="ECO:0000313" key="8">
    <source>
        <dbReference type="Proteomes" id="UP000004318"/>
    </source>
</evidence>
<sequence length="212" mass="22995">MFRAMPAPFPIPTEYRHKHTWLEDAQGLTISLLAAGTGVTFLAALGFITGQTAGIALIISYLSGWSFGLAFFVVNLPFYAFAWKRLGAEFTLKSILCVCVLSLLVDYLPLGLRFDYLDPVLGTAIFGVLTGFGLLGAFRHKGSLGGLGVVALMIQDRTGFRAGYVQLAADALIFLAAVFLFETRVVLFSLFGAAVLNAVIAFNHDRDRYIAD</sequence>
<accession>A3TXS5</accession>
<dbReference type="STRING" id="252305.OB2597_03407"/>